<evidence type="ECO:0000313" key="8">
    <source>
        <dbReference type="Proteomes" id="UP000366051"/>
    </source>
</evidence>
<dbReference type="PANTHER" id="PTHR33258:SF1">
    <property type="entry name" value="TRANSPOSASE INSL FOR INSERTION SEQUENCE ELEMENT IS186A-RELATED"/>
    <property type="match status" value="1"/>
</dbReference>
<dbReference type="EMBL" id="CP045875">
    <property type="protein sequence ID" value="QGG49259.1"/>
    <property type="molecule type" value="Genomic_DNA"/>
</dbReference>
<gene>
    <name evidence="7" type="ORF">FTV88_3193</name>
</gene>
<evidence type="ECO:0000256" key="4">
    <source>
        <dbReference type="ARBA" id="ARBA00023172"/>
    </source>
</evidence>
<dbReference type="Proteomes" id="UP000366051">
    <property type="component" value="Chromosome"/>
</dbReference>
<dbReference type="AlphaFoldDB" id="A0A5Q2N5U7"/>
<feature type="domain" description="Transposase IS4-like" evidence="6">
    <location>
        <begin position="124"/>
        <end position="326"/>
    </location>
</feature>
<keyword evidence="8" id="KW-1185">Reference proteome</keyword>
<dbReference type="PANTHER" id="PTHR33258">
    <property type="entry name" value="TRANSPOSASE INSL FOR INSERTION SEQUENCE ELEMENT IS186A-RELATED"/>
    <property type="match status" value="1"/>
</dbReference>
<feature type="transmembrane region" description="Helical" evidence="5">
    <location>
        <begin position="314"/>
        <end position="333"/>
    </location>
</feature>
<keyword evidence="4" id="KW-0233">DNA recombination</keyword>
<protein>
    <submittedName>
        <fullName evidence="7">Transposase DDE domain protein</fullName>
    </submittedName>
</protein>
<keyword evidence="5" id="KW-0472">Membrane</keyword>
<dbReference type="GO" id="GO:0004803">
    <property type="term" value="F:transposase activity"/>
    <property type="evidence" value="ECO:0007669"/>
    <property type="project" value="InterPro"/>
</dbReference>
<dbReference type="GO" id="GO:0006313">
    <property type="term" value="P:DNA transposition"/>
    <property type="evidence" value="ECO:0007669"/>
    <property type="project" value="InterPro"/>
</dbReference>
<dbReference type="OrthoDB" id="29496at2"/>
<dbReference type="Pfam" id="PF01609">
    <property type="entry name" value="DDE_Tnp_1"/>
    <property type="match status" value="1"/>
</dbReference>
<dbReference type="SUPFAM" id="SSF53098">
    <property type="entry name" value="Ribonuclease H-like"/>
    <property type="match status" value="1"/>
</dbReference>
<dbReference type="InterPro" id="IPR047952">
    <property type="entry name" value="Transpos_IS4"/>
</dbReference>
<keyword evidence="5" id="KW-1133">Transmembrane helix</keyword>
<evidence type="ECO:0000259" key="6">
    <source>
        <dbReference type="Pfam" id="PF01609"/>
    </source>
</evidence>
<dbReference type="InterPro" id="IPR002559">
    <property type="entry name" value="Transposase_11"/>
</dbReference>
<dbReference type="NCBIfam" id="NF033592">
    <property type="entry name" value="transpos_IS4_1"/>
    <property type="match status" value="1"/>
</dbReference>
<reference evidence="8" key="1">
    <citation type="submission" date="2019-11" db="EMBL/GenBank/DDBJ databases">
        <title>Genome sequence of Heliorestis convoluta strain HH, an alkaliphilic and minimalistic phototrophic bacterium from a soda lake in Egypt.</title>
        <authorList>
            <person name="Dewey E.D."/>
            <person name="Stokes L.M."/>
            <person name="Burchell B.M."/>
            <person name="Shaffer K.N."/>
            <person name="Huntington A.M."/>
            <person name="Baker J.M."/>
            <person name="Nadendla S."/>
            <person name="Giglio M.G."/>
            <person name="Touchman J.W."/>
            <person name="Blankenship R.E."/>
            <person name="Madigan M.T."/>
            <person name="Sattley W.M."/>
        </authorList>
    </citation>
    <scope>NUCLEOTIDE SEQUENCE [LARGE SCALE GENOMIC DNA]</scope>
    <source>
        <strain evidence="8">HH</strain>
    </source>
</reference>
<name>A0A5Q2N5U7_9FIRM</name>
<keyword evidence="5" id="KW-0812">Transmembrane</keyword>
<evidence type="ECO:0000256" key="5">
    <source>
        <dbReference type="SAM" id="Phobius"/>
    </source>
</evidence>
<keyword evidence="2" id="KW-0815">Transposition</keyword>
<evidence type="ECO:0000256" key="3">
    <source>
        <dbReference type="ARBA" id="ARBA00023125"/>
    </source>
</evidence>
<dbReference type="GO" id="GO:0003677">
    <property type="term" value="F:DNA binding"/>
    <property type="evidence" value="ECO:0007669"/>
    <property type="project" value="UniProtKB-KW"/>
</dbReference>
<keyword evidence="3" id="KW-0238">DNA-binding</keyword>
<organism evidence="7 8">
    <name type="scientific">Heliorestis convoluta</name>
    <dbReference type="NCBI Taxonomy" id="356322"/>
    <lineage>
        <taxon>Bacteria</taxon>
        <taxon>Bacillati</taxon>
        <taxon>Bacillota</taxon>
        <taxon>Clostridia</taxon>
        <taxon>Eubacteriales</taxon>
        <taxon>Heliobacteriaceae</taxon>
        <taxon>Heliorestis</taxon>
    </lineage>
</organism>
<dbReference type="KEGG" id="hcv:FTV88_3193"/>
<evidence type="ECO:0000313" key="7">
    <source>
        <dbReference type="EMBL" id="QGG49259.1"/>
    </source>
</evidence>
<accession>A0A5Q2N5U7</accession>
<proteinExistence type="inferred from homology"/>
<evidence type="ECO:0000256" key="2">
    <source>
        <dbReference type="ARBA" id="ARBA00022578"/>
    </source>
</evidence>
<comment type="similarity">
    <text evidence="1">Belongs to the transposase 11 family.</text>
</comment>
<dbReference type="RefSeq" id="WP_153726678.1">
    <property type="nucleotide sequence ID" value="NZ_CP045875.1"/>
</dbReference>
<evidence type="ECO:0000256" key="1">
    <source>
        <dbReference type="ARBA" id="ARBA00010075"/>
    </source>
</evidence>
<dbReference type="InterPro" id="IPR012337">
    <property type="entry name" value="RNaseH-like_sf"/>
</dbReference>
<sequence>MNNISIKQKMVIRQCLSMLPMEQYKCPLLNYEYDKLDTDGLIKIFVAAQLDGWRSYTEIEKRLKANPELCKVFGIETFSGSQLSRRINALPTELLRDLYTMVVEMLRTLTQHSKGLSKRIGILSILDATHLKLPENICDWAYVTKGWNVVKMHTRLIVASPDTAYPDKILPSTGNVSDFEGSDELIEKADVTYVMDRGYGCTKRMAKWQKDDISFVVRIKTQYTFKVLEEYKPTCTHVSKSAKIKFSTSDEAFRLVEFINEKGSIYRIVTTRWDLSEEEIMDIYKNRWMVETFFKWIKQNLKLSIIRSTEPQGIWNHMFIALIAYGLSLIVKLKMKTNKTHQQVLTLLRVYFYKTWGEFIEELYSKPQKTSKGRQKVPDKKKKLVKFPGTVAKIKGQDKKQKYLANIQNK</sequence>